<accession>A0A2J6QUQ4</accession>
<evidence type="ECO:0000313" key="7">
    <source>
        <dbReference type="EMBL" id="PMD29990.1"/>
    </source>
</evidence>
<feature type="transmembrane region" description="Helical" evidence="6">
    <location>
        <begin position="274"/>
        <end position="291"/>
    </location>
</feature>
<dbReference type="Pfam" id="PF04142">
    <property type="entry name" value="Nuc_sug_transp"/>
    <property type="match status" value="1"/>
</dbReference>
<feature type="transmembrane region" description="Helical" evidence="6">
    <location>
        <begin position="159"/>
        <end position="180"/>
    </location>
</feature>
<name>A0A2J6QUQ4_HYAVF</name>
<dbReference type="GO" id="GO:0015165">
    <property type="term" value="F:pyrimidine nucleotide-sugar transmembrane transporter activity"/>
    <property type="evidence" value="ECO:0007669"/>
    <property type="project" value="InterPro"/>
</dbReference>
<feature type="compositionally biased region" description="Polar residues" evidence="5">
    <location>
        <begin position="93"/>
        <end position="102"/>
    </location>
</feature>
<evidence type="ECO:0008006" key="9">
    <source>
        <dbReference type="Google" id="ProtNLM"/>
    </source>
</evidence>
<feature type="transmembrane region" description="Helical" evidence="6">
    <location>
        <begin position="311"/>
        <end position="330"/>
    </location>
</feature>
<evidence type="ECO:0000256" key="5">
    <source>
        <dbReference type="SAM" id="MobiDB-lite"/>
    </source>
</evidence>
<feature type="transmembrane region" description="Helical" evidence="6">
    <location>
        <begin position="360"/>
        <end position="377"/>
    </location>
</feature>
<proteinExistence type="predicted"/>
<keyword evidence="8" id="KW-1185">Reference proteome</keyword>
<evidence type="ECO:0000256" key="3">
    <source>
        <dbReference type="ARBA" id="ARBA00022989"/>
    </source>
</evidence>
<feature type="transmembrane region" description="Helical" evidence="6">
    <location>
        <begin position="384"/>
        <end position="404"/>
    </location>
</feature>
<dbReference type="EMBL" id="KZ613970">
    <property type="protein sequence ID" value="PMD29990.1"/>
    <property type="molecule type" value="Genomic_DNA"/>
</dbReference>
<protein>
    <recommendedName>
        <fullName evidence="9">UDP-galactose transporter</fullName>
    </recommendedName>
</protein>
<gene>
    <name evidence="7" type="ORF">L207DRAFT_615187</name>
</gene>
<dbReference type="PANTHER" id="PTHR10231">
    <property type="entry name" value="NUCLEOTIDE-SUGAR TRANSMEMBRANE TRANSPORTER"/>
    <property type="match status" value="1"/>
</dbReference>
<feature type="region of interest" description="Disordered" evidence="5">
    <location>
        <begin position="765"/>
        <end position="807"/>
    </location>
</feature>
<evidence type="ECO:0000256" key="4">
    <source>
        <dbReference type="ARBA" id="ARBA00023136"/>
    </source>
</evidence>
<comment type="subcellular location">
    <subcellularLocation>
        <location evidence="1">Membrane</location>
        <topology evidence="1">Multi-pass membrane protein</topology>
    </subcellularLocation>
</comment>
<sequence>MSVPRIQKSWQIGLQSAAYLSALCLVTIQVGIGIIMKSSQTGGKYTFSSSGLVIISEFLKLVLSASLLLRQCLKKSRQRSEESGPAYTPLIPLTSSPRSSSPDELIGLKGYNEEEEKSSEETLREDIELALHRPAPKQNILVSWVAALTEVSVETRYGFANLALLYALINNTIFVSYKLADPGTIALTRSGVIFITAFVMVTTLRSKISTIQWIAIVIQLCGLITTQYRPEVGTSYPYSTYAVLLAQVFVSSVAGVYNQSLLKSDSASLHAQNTMLYAFGLVINALIHTTIRIVKPEEPGLFAGYTNLPSYLVILSNVFIGLAITAVYKYADAVIKCLASAVATGILLFLSPAISGTSMTPLTVPGGLIVFISSWLFQSLKRITLPLGTITTILIITLLETVAFPEHTTKPSPSTSTIYSPFNTTMGYMKWNHYLVERIQLIQKYEPFFHTVHYSMPLPEEKDSEIHNLTHDAWQNPLVNYMQIARTMQYILDQPSNSSATEITGLLFMHLNKRRERGKANSTQSDAWIDPLDFSTEDFSKIWVAYTQAYGGPTFTCGTSRTQFGGWVGLNTDRNWHYPLLSAQASLLSANTSYTFNPSEWCIGWSDIYYIPRAYFADYVYLSAFYGAENAFHELVIPTIMHIIDQTRRKRDYSSVINYLGHCYGGCCAPGADLNQLMGHRCGHKIDYLGDQEVVRAHYERIDRQAERLRTRVTEMEMESYEDFAGFGKSLSGEATKVYKEMVVRPPPNHWRWDQINFGFNETGLEPPPQVEEEMSEVEGEKKVGERSANLGSEGVENSKELLARYR</sequence>
<feature type="transmembrane region" description="Helical" evidence="6">
    <location>
        <begin position="337"/>
        <end position="354"/>
    </location>
</feature>
<dbReference type="OrthoDB" id="408493at2759"/>
<keyword evidence="3 6" id="KW-1133">Transmembrane helix</keyword>
<feature type="transmembrane region" description="Helical" evidence="6">
    <location>
        <begin position="240"/>
        <end position="262"/>
    </location>
</feature>
<keyword evidence="2 6" id="KW-0812">Transmembrane</keyword>
<feature type="compositionally biased region" description="Basic and acidic residues" evidence="5">
    <location>
        <begin position="797"/>
        <end position="807"/>
    </location>
</feature>
<dbReference type="AlphaFoldDB" id="A0A2J6QUQ4"/>
<reference evidence="7 8" key="1">
    <citation type="submission" date="2016-04" db="EMBL/GenBank/DDBJ databases">
        <title>A degradative enzymes factory behind the ericoid mycorrhizal symbiosis.</title>
        <authorList>
            <consortium name="DOE Joint Genome Institute"/>
            <person name="Martino E."/>
            <person name="Morin E."/>
            <person name="Grelet G."/>
            <person name="Kuo A."/>
            <person name="Kohler A."/>
            <person name="Daghino S."/>
            <person name="Barry K."/>
            <person name="Choi C."/>
            <person name="Cichocki N."/>
            <person name="Clum A."/>
            <person name="Copeland A."/>
            <person name="Hainaut M."/>
            <person name="Haridas S."/>
            <person name="Labutti K."/>
            <person name="Lindquist E."/>
            <person name="Lipzen A."/>
            <person name="Khouja H.-R."/>
            <person name="Murat C."/>
            <person name="Ohm R."/>
            <person name="Olson A."/>
            <person name="Spatafora J."/>
            <person name="Veneault-Fourrey C."/>
            <person name="Henrissat B."/>
            <person name="Grigoriev I."/>
            <person name="Martin F."/>
            <person name="Perotto S."/>
        </authorList>
    </citation>
    <scope>NUCLEOTIDE SEQUENCE [LARGE SCALE GENOMIC DNA]</scope>
    <source>
        <strain evidence="7 8">F</strain>
    </source>
</reference>
<evidence type="ECO:0000256" key="2">
    <source>
        <dbReference type="ARBA" id="ARBA00022692"/>
    </source>
</evidence>
<feature type="transmembrane region" description="Helical" evidence="6">
    <location>
        <begin position="47"/>
        <end position="69"/>
    </location>
</feature>
<organism evidence="7 8">
    <name type="scientific">Hyaloscypha variabilis (strain UAMH 11265 / GT02V1 / F)</name>
    <name type="common">Meliniomyces variabilis</name>
    <dbReference type="NCBI Taxonomy" id="1149755"/>
    <lineage>
        <taxon>Eukaryota</taxon>
        <taxon>Fungi</taxon>
        <taxon>Dikarya</taxon>
        <taxon>Ascomycota</taxon>
        <taxon>Pezizomycotina</taxon>
        <taxon>Leotiomycetes</taxon>
        <taxon>Helotiales</taxon>
        <taxon>Hyaloscyphaceae</taxon>
        <taxon>Hyaloscypha</taxon>
        <taxon>Hyaloscypha variabilis</taxon>
    </lineage>
</organism>
<keyword evidence="4 6" id="KW-0472">Membrane</keyword>
<dbReference type="STRING" id="1149755.A0A2J6QUQ4"/>
<dbReference type="GO" id="GO:0000139">
    <property type="term" value="C:Golgi membrane"/>
    <property type="evidence" value="ECO:0007669"/>
    <property type="project" value="InterPro"/>
</dbReference>
<dbReference type="Proteomes" id="UP000235786">
    <property type="component" value="Unassembled WGS sequence"/>
</dbReference>
<feature type="region of interest" description="Disordered" evidence="5">
    <location>
        <begin position="80"/>
        <end position="119"/>
    </location>
</feature>
<feature type="transmembrane region" description="Helical" evidence="6">
    <location>
        <begin position="211"/>
        <end position="228"/>
    </location>
</feature>
<evidence type="ECO:0000256" key="1">
    <source>
        <dbReference type="ARBA" id="ARBA00004141"/>
    </source>
</evidence>
<feature type="transmembrane region" description="Helical" evidence="6">
    <location>
        <begin position="186"/>
        <end position="204"/>
    </location>
</feature>
<evidence type="ECO:0000256" key="6">
    <source>
        <dbReference type="SAM" id="Phobius"/>
    </source>
</evidence>
<feature type="transmembrane region" description="Helical" evidence="6">
    <location>
        <begin position="12"/>
        <end position="35"/>
    </location>
</feature>
<evidence type="ECO:0000313" key="8">
    <source>
        <dbReference type="Proteomes" id="UP000235786"/>
    </source>
</evidence>
<dbReference type="InterPro" id="IPR007271">
    <property type="entry name" value="Nuc_sug_transpt"/>
</dbReference>